<proteinExistence type="predicted"/>
<accession>A0A0M6YDC2</accession>
<evidence type="ECO:0000256" key="1">
    <source>
        <dbReference type="SAM" id="MobiDB-lite"/>
    </source>
</evidence>
<sequence>MSTEKNKAAVAIYQDTQAIRSDIQELKPLLDLLETPEGDETSDPIEEIKQLLEQIVLGQQHLMNAINDNTAHVIALRQGRMMRAKDGSETRSPKDGSGSD</sequence>
<feature type="region of interest" description="Disordered" evidence="1">
    <location>
        <begin position="81"/>
        <end position="100"/>
    </location>
</feature>
<dbReference type="Proteomes" id="UP000048926">
    <property type="component" value="Unassembled WGS sequence"/>
</dbReference>
<evidence type="ECO:0000313" key="2">
    <source>
        <dbReference type="EMBL" id="CTQ47704.1"/>
    </source>
</evidence>
<reference evidence="3" key="1">
    <citation type="submission" date="2015-07" db="EMBL/GenBank/DDBJ databases">
        <authorList>
            <person name="Rodrigo-Torres Lidia"/>
            <person name="Arahal R.David."/>
        </authorList>
    </citation>
    <scope>NUCLEOTIDE SEQUENCE [LARGE SCALE GENOMIC DNA]</scope>
    <source>
        <strain evidence="3">CECT 4801</strain>
    </source>
</reference>
<protein>
    <submittedName>
        <fullName evidence="2">Uncharacterized protein</fullName>
    </submittedName>
</protein>
<name>A0A0M6YDC2_9HYPH</name>
<dbReference type="EMBL" id="CXST01000014">
    <property type="protein sequence ID" value="CTQ47704.1"/>
    <property type="molecule type" value="Genomic_DNA"/>
</dbReference>
<keyword evidence="3" id="KW-1185">Reference proteome</keyword>
<organism evidence="2 3">
    <name type="scientific">Roseibium aggregatum</name>
    <dbReference type="NCBI Taxonomy" id="187304"/>
    <lineage>
        <taxon>Bacteria</taxon>
        <taxon>Pseudomonadati</taxon>
        <taxon>Pseudomonadota</taxon>
        <taxon>Alphaproteobacteria</taxon>
        <taxon>Hyphomicrobiales</taxon>
        <taxon>Stappiaceae</taxon>
        <taxon>Roseibium</taxon>
    </lineage>
</organism>
<gene>
    <name evidence="2" type="ORF">LAL4801_06166</name>
</gene>
<dbReference type="AlphaFoldDB" id="A0A0M6YDC2"/>
<feature type="compositionally biased region" description="Basic and acidic residues" evidence="1">
    <location>
        <begin position="83"/>
        <end position="94"/>
    </location>
</feature>
<evidence type="ECO:0000313" key="3">
    <source>
        <dbReference type="Proteomes" id="UP000048926"/>
    </source>
</evidence>